<organism evidence="1 2">
    <name type="scientific">Nocardioides simplex</name>
    <name type="common">Arthrobacter simplex</name>
    <dbReference type="NCBI Taxonomy" id="2045"/>
    <lineage>
        <taxon>Bacteria</taxon>
        <taxon>Bacillati</taxon>
        <taxon>Actinomycetota</taxon>
        <taxon>Actinomycetes</taxon>
        <taxon>Propionibacteriales</taxon>
        <taxon>Nocardioidaceae</taxon>
        <taxon>Pimelobacter</taxon>
    </lineage>
</organism>
<accession>A0A0A1DF04</accession>
<dbReference type="KEGG" id="psim:KR76_01710"/>
<reference evidence="1 2" key="1">
    <citation type="journal article" date="2015" name="Genome Announc.">
        <title>Complete Genome Sequence of Steroid-Transforming Nocardioides simplex VKM Ac-2033D.</title>
        <authorList>
            <person name="Shtratnikova V.Y."/>
            <person name="Schelkunov M.I."/>
            <person name="Pekov Y.A."/>
            <person name="Fokina V.V."/>
            <person name="Logacheva M.D."/>
            <person name="Sokolov S.L."/>
            <person name="Bragin E.Y."/>
            <person name="Ashapkin V.V."/>
            <person name="Donova M.V."/>
        </authorList>
    </citation>
    <scope>NUCLEOTIDE SEQUENCE [LARGE SCALE GENOMIC DNA]</scope>
    <source>
        <strain evidence="1 2">VKM Ac-2033D</strain>
    </source>
</reference>
<name>A0A0A1DF04_NOCSI</name>
<gene>
    <name evidence="1" type="ORF">KR76_01710</name>
</gene>
<dbReference type="HOGENOM" id="CLU_2509358_0_0_11"/>
<dbReference type="STRING" id="2045.KR76_01710"/>
<evidence type="ECO:0000313" key="2">
    <source>
        <dbReference type="Proteomes" id="UP000030300"/>
    </source>
</evidence>
<keyword evidence="2" id="KW-1185">Reference proteome</keyword>
<sequence length="85" mass="9383">MDNVHYAGLRLHIDNPDDPASHVYIDVDTYEDGAELEITSRYEIVVPEGDSSAELGGLDKAHDALLGAFERFTSASMKSDWGQEQ</sequence>
<evidence type="ECO:0000313" key="1">
    <source>
        <dbReference type="EMBL" id="AIY15801.2"/>
    </source>
</evidence>
<dbReference type="AlphaFoldDB" id="A0A0A1DF04"/>
<proteinExistence type="predicted"/>
<dbReference type="EMBL" id="CP009896">
    <property type="protein sequence ID" value="AIY15801.2"/>
    <property type="molecule type" value="Genomic_DNA"/>
</dbReference>
<dbReference type="Proteomes" id="UP000030300">
    <property type="component" value="Chromosome"/>
</dbReference>
<protein>
    <submittedName>
        <fullName evidence="1">Uncharacterized protein</fullName>
    </submittedName>
</protein>